<dbReference type="EMBL" id="JACGWM010000169">
    <property type="protein sequence ID" value="KAL0311654.1"/>
    <property type="molecule type" value="Genomic_DNA"/>
</dbReference>
<feature type="domain" description="Retroviral polymerase SH3-like" evidence="1">
    <location>
        <begin position="2"/>
        <end position="43"/>
    </location>
</feature>
<dbReference type="InterPro" id="IPR057670">
    <property type="entry name" value="SH3_retrovirus"/>
</dbReference>
<protein>
    <submittedName>
        <fullName evidence="2">Retrovirus-related Pol polyprotein from transposon TNT 1-94</fullName>
    </submittedName>
</protein>
<dbReference type="Pfam" id="PF25597">
    <property type="entry name" value="SH3_retrovirus"/>
    <property type="match status" value="1"/>
</dbReference>
<evidence type="ECO:0000313" key="2">
    <source>
        <dbReference type="EMBL" id="KAL0311654.1"/>
    </source>
</evidence>
<reference evidence="2" key="1">
    <citation type="submission" date="2020-06" db="EMBL/GenBank/DDBJ databases">
        <authorList>
            <person name="Li T."/>
            <person name="Hu X."/>
            <person name="Zhang T."/>
            <person name="Song X."/>
            <person name="Zhang H."/>
            <person name="Dai N."/>
            <person name="Sheng W."/>
            <person name="Hou X."/>
            <person name="Wei L."/>
        </authorList>
    </citation>
    <scope>NUCLEOTIDE SEQUENCE</scope>
    <source>
        <strain evidence="2">KEN8</strain>
        <tissue evidence="2">Leaf</tissue>
    </source>
</reference>
<reference evidence="2" key="2">
    <citation type="journal article" date="2024" name="Plant">
        <title>Genomic evolution and insights into agronomic trait innovations of Sesamum species.</title>
        <authorList>
            <person name="Miao H."/>
            <person name="Wang L."/>
            <person name="Qu L."/>
            <person name="Liu H."/>
            <person name="Sun Y."/>
            <person name="Le M."/>
            <person name="Wang Q."/>
            <person name="Wei S."/>
            <person name="Zheng Y."/>
            <person name="Lin W."/>
            <person name="Duan Y."/>
            <person name="Cao H."/>
            <person name="Xiong S."/>
            <person name="Wang X."/>
            <person name="Wei L."/>
            <person name="Li C."/>
            <person name="Ma Q."/>
            <person name="Ju M."/>
            <person name="Zhao R."/>
            <person name="Li G."/>
            <person name="Mu C."/>
            <person name="Tian Q."/>
            <person name="Mei H."/>
            <person name="Zhang T."/>
            <person name="Gao T."/>
            <person name="Zhang H."/>
        </authorList>
    </citation>
    <scope>NUCLEOTIDE SEQUENCE</scope>
    <source>
        <strain evidence="2">KEN8</strain>
    </source>
</reference>
<evidence type="ECO:0000259" key="1">
    <source>
        <dbReference type="Pfam" id="PF25597"/>
    </source>
</evidence>
<organism evidence="2">
    <name type="scientific">Sesamum calycinum</name>
    <dbReference type="NCBI Taxonomy" id="2727403"/>
    <lineage>
        <taxon>Eukaryota</taxon>
        <taxon>Viridiplantae</taxon>
        <taxon>Streptophyta</taxon>
        <taxon>Embryophyta</taxon>
        <taxon>Tracheophyta</taxon>
        <taxon>Spermatophyta</taxon>
        <taxon>Magnoliopsida</taxon>
        <taxon>eudicotyledons</taxon>
        <taxon>Gunneridae</taxon>
        <taxon>Pentapetalae</taxon>
        <taxon>asterids</taxon>
        <taxon>lamiids</taxon>
        <taxon>Lamiales</taxon>
        <taxon>Pedaliaceae</taxon>
        <taxon>Sesamum</taxon>
    </lineage>
</organism>
<accession>A0AAW2KX30</accession>
<dbReference type="AlphaFoldDB" id="A0AAW2KX30"/>
<gene>
    <name evidence="2" type="ORF">Scaly_2920300</name>
</gene>
<name>A0AAW2KX30_9LAMI</name>
<sequence>MECIFIGYAYGKKDYKLFDLDRHKFIIFRDVVFHENHFPYSGQKLDPVTCPLPVDDLKIDNSLSEVDRVQQFRPTIAENINASANNLRRSTRTISRPAWMQDFVCNLSDNEPPMVTDKCHKHACFVASLSNLQEPQTYEQAHKQTDWRTSMNAEIEALEKNQTWKIVPLPKDKRPIGCRWVYKLKLKADGSIE</sequence>
<proteinExistence type="predicted"/>
<comment type="caution">
    <text evidence="2">The sequence shown here is derived from an EMBL/GenBank/DDBJ whole genome shotgun (WGS) entry which is preliminary data.</text>
</comment>